<dbReference type="EMBL" id="JAHDTB010000011">
    <property type="protein sequence ID" value="MBW8288704.1"/>
    <property type="molecule type" value="Genomic_DNA"/>
</dbReference>
<evidence type="ECO:0000313" key="1">
    <source>
        <dbReference type="EMBL" id="MBW8288704.1"/>
    </source>
</evidence>
<protein>
    <submittedName>
        <fullName evidence="1">Uncharacterized protein</fullName>
    </submittedName>
</protein>
<proteinExistence type="predicted"/>
<comment type="caution">
    <text evidence="1">The sequence shown here is derived from an EMBL/GenBank/DDBJ whole genome shotgun (WGS) entry which is preliminary data.</text>
</comment>
<dbReference type="Proteomes" id="UP000711178">
    <property type="component" value="Unassembled WGS sequence"/>
</dbReference>
<sequence>MKPAPEAVFQLAQKGGLAAGDDAGASDHGHGVSFQRVLRAGNKKGALRRLCGLRLTDGSARAFLPTTARRPGALGQAVMVVAEESTGFHVFIMSGVQP</sequence>
<organism evidence="1 2">
    <name type="scientific">Chromobacterium subtsugae</name>
    <dbReference type="NCBI Taxonomy" id="251747"/>
    <lineage>
        <taxon>Bacteria</taxon>
        <taxon>Pseudomonadati</taxon>
        <taxon>Pseudomonadota</taxon>
        <taxon>Betaproteobacteria</taxon>
        <taxon>Neisseriales</taxon>
        <taxon>Chromobacteriaceae</taxon>
        <taxon>Chromobacterium</taxon>
    </lineage>
</organism>
<evidence type="ECO:0000313" key="2">
    <source>
        <dbReference type="Proteomes" id="UP000711178"/>
    </source>
</evidence>
<reference evidence="1 2" key="1">
    <citation type="submission" date="2021-05" db="EMBL/GenBank/DDBJ databases">
        <title>Draft Whole Genome Sequencing Of Biosensor Chromobacterium violaceum Strain CV026 Reveals A Regulatory RNA In Chromobacterium violaceum Phenotype Regulatory Network.</title>
        <authorList>
            <person name="Hong K.W."/>
            <person name="Chan K.G."/>
            <person name="Chang C.-Y."/>
        </authorList>
    </citation>
    <scope>NUCLEOTIDE SEQUENCE [LARGE SCALE GENOMIC DNA]</scope>
    <source>
        <strain evidence="1 2">ATCC 31532</strain>
    </source>
</reference>
<gene>
    <name evidence="1" type="ORF">KIF53_13800</name>
</gene>
<accession>A0ABS7FF63</accession>
<keyword evidence="2" id="KW-1185">Reference proteome</keyword>
<dbReference type="RefSeq" id="WP_146008478.1">
    <property type="nucleotide sequence ID" value="NZ_CP142381.1"/>
</dbReference>
<name>A0ABS7FF63_9NEIS</name>
<dbReference type="GeneID" id="89686341"/>